<sequence>MEPSPVSPDSCSGTPATKARISPTPAHNSTGTRRSSRTARRPLVYVTRRIPQKGMDILLGACDVKQWDAEEPVPRGELLQSVAGAYGVLCMQGDLIDADVLHAAGTC</sequence>
<evidence type="ECO:0000256" key="1">
    <source>
        <dbReference type="SAM" id="MobiDB-lite"/>
    </source>
</evidence>
<reference evidence="2 3" key="1">
    <citation type="journal article" date="2021" name="Elife">
        <title>Chloroplast acquisition without the gene transfer in kleptoplastic sea slugs, Plakobranchus ocellatus.</title>
        <authorList>
            <person name="Maeda T."/>
            <person name="Takahashi S."/>
            <person name="Yoshida T."/>
            <person name="Shimamura S."/>
            <person name="Takaki Y."/>
            <person name="Nagai Y."/>
            <person name="Toyoda A."/>
            <person name="Suzuki Y."/>
            <person name="Arimoto A."/>
            <person name="Ishii H."/>
            <person name="Satoh N."/>
            <person name="Nishiyama T."/>
            <person name="Hasebe M."/>
            <person name="Maruyama T."/>
            <person name="Minagawa J."/>
            <person name="Obokata J."/>
            <person name="Shigenobu S."/>
        </authorList>
    </citation>
    <scope>NUCLEOTIDE SEQUENCE [LARGE SCALE GENOMIC DNA]</scope>
</reference>
<accession>A0AAV4IHK3</accession>
<comment type="caution">
    <text evidence="2">The sequence shown here is derived from an EMBL/GenBank/DDBJ whole genome shotgun (WGS) entry which is preliminary data.</text>
</comment>
<organism evidence="2 3">
    <name type="scientific">Elysia marginata</name>
    <dbReference type="NCBI Taxonomy" id="1093978"/>
    <lineage>
        <taxon>Eukaryota</taxon>
        <taxon>Metazoa</taxon>
        <taxon>Spiralia</taxon>
        <taxon>Lophotrochozoa</taxon>
        <taxon>Mollusca</taxon>
        <taxon>Gastropoda</taxon>
        <taxon>Heterobranchia</taxon>
        <taxon>Euthyneura</taxon>
        <taxon>Panpulmonata</taxon>
        <taxon>Sacoglossa</taxon>
        <taxon>Placobranchoidea</taxon>
        <taxon>Plakobranchidae</taxon>
        <taxon>Elysia</taxon>
    </lineage>
</organism>
<dbReference type="SUPFAM" id="SSF52283">
    <property type="entry name" value="Formate/glycerate dehydrogenase catalytic domain-like"/>
    <property type="match status" value="1"/>
</dbReference>
<evidence type="ECO:0000313" key="2">
    <source>
        <dbReference type="EMBL" id="GFS09088.1"/>
    </source>
</evidence>
<protein>
    <submittedName>
        <fullName evidence="2">Glyoxylate reductase/hydroxypyruvate reductase</fullName>
    </submittedName>
</protein>
<proteinExistence type="predicted"/>
<dbReference type="Proteomes" id="UP000762676">
    <property type="component" value="Unassembled WGS sequence"/>
</dbReference>
<dbReference type="Gene3D" id="3.40.50.720">
    <property type="entry name" value="NAD(P)-binding Rossmann-like Domain"/>
    <property type="match status" value="1"/>
</dbReference>
<gene>
    <name evidence="2" type="ORF">ElyMa_003029100</name>
</gene>
<feature type="region of interest" description="Disordered" evidence="1">
    <location>
        <begin position="1"/>
        <end position="41"/>
    </location>
</feature>
<dbReference type="AlphaFoldDB" id="A0AAV4IHK3"/>
<evidence type="ECO:0000313" key="3">
    <source>
        <dbReference type="Proteomes" id="UP000762676"/>
    </source>
</evidence>
<dbReference type="EMBL" id="BMAT01006260">
    <property type="protein sequence ID" value="GFS09088.1"/>
    <property type="molecule type" value="Genomic_DNA"/>
</dbReference>
<name>A0AAV4IHK3_9GAST</name>
<keyword evidence="3" id="KW-1185">Reference proteome</keyword>